<keyword evidence="1" id="KW-0812">Transmembrane</keyword>
<evidence type="ECO:0000313" key="3">
    <source>
        <dbReference type="Proteomes" id="UP000887116"/>
    </source>
</evidence>
<proteinExistence type="predicted"/>
<name>A0A8X6GEL4_TRICU</name>
<keyword evidence="3" id="KW-1185">Reference proteome</keyword>
<dbReference type="AlphaFoldDB" id="A0A8X6GEL4"/>
<reference evidence="2" key="1">
    <citation type="submission" date="2020-07" db="EMBL/GenBank/DDBJ databases">
        <title>Multicomponent nature underlies the extraordinary mechanical properties of spider dragline silk.</title>
        <authorList>
            <person name="Kono N."/>
            <person name="Nakamura H."/>
            <person name="Mori M."/>
            <person name="Yoshida Y."/>
            <person name="Ohtoshi R."/>
            <person name="Malay A.D."/>
            <person name="Moran D.A.P."/>
            <person name="Tomita M."/>
            <person name="Numata K."/>
            <person name="Arakawa K."/>
        </authorList>
    </citation>
    <scope>NUCLEOTIDE SEQUENCE</scope>
</reference>
<dbReference type="EMBL" id="BMAO01030062">
    <property type="protein sequence ID" value="GFQ65439.1"/>
    <property type="molecule type" value="Genomic_DNA"/>
</dbReference>
<evidence type="ECO:0000313" key="2">
    <source>
        <dbReference type="EMBL" id="GFQ65439.1"/>
    </source>
</evidence>
<feature type="transmembrane region" description="Helical" evidence="1">
    <location>
        <begin position="63"/>
        <end position="84"/>
    </location>
</feature>
<keyword evidence="1" id="KW-0472">Membrane</keyword>
<dbReference type="Proteomes" id="UP000887116">
    <property type="component" value="Unassembled WGS sequence"/>
</dbReference>
<gene>
    <name evidence="2" type="ORF">TNCT_342401</name>
</gene>
<organism evidence="2 3">
    <name type="scientific">Trichonephila clavata</name>
    <name type="common">Joro spider</name>
    <name type="synonym">Nephila clavata</name>
    <dbReference type="NCBI Taxonomy" id="2740835"/>
    <lineage>
        <taxon>Eukaryota</taxon>
        <taxon>Metazoa</taxon>
        <taxon>Ecdysozoa</taxon>
        <taxon>Arthropoda</taxon>
        <taxon>Chelicerata</taxon>
        <taxon>Arachnida</taxon>
        <taxon>Araneae</taxon>
        <taxon>Araneomorphae</taxon>
        <taxon>Entelegynae</taxon>
        <taxon>Araneoidea</taxon>
        <taxon>Nephilidae</taxon>
        <taxon>Trichonephila</taxon>
    </lineage>
</organism>
<evidence type="ECO:0000256" key="1">
    <source>
        <dbReference type="SAM" id="Phobius"/>
    </source>
</evidence>
<protein>
    <submittedName>
        <fullName evidence="2">Uncharacterized protein</fullName>
    </submittedName>
</protein>
<keyword evidence="1" id="KW-1133">Transmembrane helix</keyword>
<comment type="caution">
    <text evidence="2">The sequence shown here is derived from an EMBL/GenBank/DDBJ whole genome shotgun (WGS) entry which is preliminary data.</text>
</comment>
<sequence>MQSRLSKSRRICARESSRYILHEPYVSYHYGFRHYADFQELLLLAYDIWLIIQNDLLPIPFEAILVAFASSVLGVTCVGCVWLYPSPSEKLFYQRGCPELGIG</sequence>
<accession>A0A8X6GEL4</accession>